<dbReference type="Gene3D" id="3.40.50.150">
    <property type="entry name" value="Vaccinia Virus protein VP39"/>
    <property type="match status" value="1"/>
</dbReference>
<sequence>MSLPLDVLACPICGQSLANQDEKLVCQSPECGQVFPSSRAVPILINEANSIFDTSGFEADEETFFRSNHPIHEWISEHLPDLSCNVSAKRNLETLAQLLKARQAPVRVLVVGGGVVGAGLDELLQDSEIEVVETDASWGPQTQLICDAHNLPFKDDAFDAVIVQAVLEHVLDPQRCVEEIYRVLKSDGLVYADTPFIQQVHGRQFDFTRFTRLGHRRLFRHFEEVESGVTCGPGMALAWTARYFMMSFFQSKRLRSAASLAARCSLFWLKYFDYYLARQKASFDAASAFFFIGRKSPSILSDRELIADYQGGF</sequence>
<gene>
    <name evidence="2" type="ORF">LOC68_28085</name>
</gene>
<comment type="caution">
    <text evidence="2">The sequence shown here is derived from an EMBL/GenBank/DDBJ whole genome shotgun (WGS) entry which is preliminary data.</text>
</comment>
<evidence type="ECO:0000313" key="2">
    <source>
        <dbReference type="EMBL" id="MCC9632271.1"/>
    </source>
</evidence>
<organism evidence="2 3">
    <name type="scientific">Blastopirellula sediminis</name>
    <dbReference type="NCBI Taxonomy" id="2894196"/>
    <lineage>
        <taxon>Bacteria</taxon>
        <taxon>Pseudomonadati</taxon>
        <taxon>Planctomycetota</taxon>
        <taxon>Planctomycetia</taxon>
        <taxon>Pirellulales</taxon>
        <taxon>Pirellulaceae</taxon>
        <taxon>Blastopirellula</taxon>
    </lineage>
</organism>
<reference evidence="2" key="1">
    <citation type="submission" date="2021-11" db="EMBL/GenBank/DDBJ databases">
        <title>Genome sequence.</title>
        <authorList>
            <person name="Sun Q."/>
        </authorList>
    </citation>
    <scope>NUCLEOTIDE SEQUENCE</scope>
    <source>
        <strain evidence="2">JC732</strain>
    </source>
</reference>
<keyword evidence="3" id="KW-1185">Reference proteome</keyword>
<dbReference type="InterPro" id="IPR013216">
    <property type="entry name" value="Methyltransf_11"/>
</dbReference>
<dbReference type="SUPFAM" id="SSF158997">
    <property type="entry name" value="Trm112p-like"/>
    <property type="match status" value="1"/>
</dbReference>
<evidence type="ECO:0000259" key="1">
    <source>
        <dbReference type="Pfam" id="PF08241"/>
    </source>
</evidence>
<dbReference type="RefSeq" id="WP_230225127.1">
    <property type="nucleotide sequence ID" value="NZ_JAJKFT010000010.1"/>
</dbReference>
<accession>A0A9X1MSY0</accession>
<proteinExistence type="predicted"/>
<protein>
    <submittedName>
        <fullName evidence="2">Class I SAM-dependent methyltransferase</fullName>
    </submittedName>
</protein>
<keyword evidence="2" id="KW-0808">Transferase</keyword>
<dbReference type="CDD" id="cd02440">
    <property type="entry name" value="AdoMet_MTases"/>
    <property type="match status" value="1"/>
</dbReference>
<feature type="domain" description="Methyltransferase type 11" evidence="1">
    <location>
        <begin position="142"/>
        <end position="191"/>
    </location>
</feature>
<dbReference type="EMBL" id="JAJKFT010000010">
    <property type="protein sequence ID" value="MCC9632271.1"/>
    <property type="molecule type" value="Genomic_DNA"/>
</dbReference>
<evidence type="ECO:0000313" key="3">
    <source>
        <dbReference type="Proteomes" id="UP001139103"/>
    </source>
</evidence>
<dbReference type="AlphaFoldDB" id="A0A9X1MSY0"/>
<name>A0A9X1MSY0_9BACT</name>
<dbReference type="GO" id="GO:0032259">
    <property type="term" value="P:methylation"/>
    <property type="evidence" value="ECO:0007669"/>
    <property type="project" value="UniProtKB-KW"/>
</dbReference>
<dbReference type="GO" id="GO:0008757">
    <property type="term" value="F:S-adenosylmethionine-dependent methyltransferase activity"/>
    <property type="evidence" value="ECO:0007669"/>
    <property type="project" value="InterPro"/>
</dbReference>
<dbReference type="InterPro" id="IPR029063">
    <property type="entry name" value="SAM-dependent_MTases_sf"/>
</dbReference>
<dbReference type="Proteomes" id="UP001139103">
    <property type="component" value="Unassembled WGS sequence"/>
</dbReference>
<dbReference type="SUPFAM" id="SSF53335">
    <property type="entry name" value="S-adenosyl-L-methionine-dependent methyltransferases"/>
    <property type="match status" value="1"/>
</dbReference>
<dbReference type="Pfam" id="PF08241">
    <property type="entry name" value="Methyltransf_11"/>
    <property type="match status" value="1"/>
</dbReference>
<keyword evidence="2" id="KW-0489">Methyltransferase</keyword>